<proteinExistence type="predicted"/>
<reference evidence="1 2" key="1">
    <citation type="submission" date="2021-01" db="EMBL/GenBank/DDBJ databases">
        <title>Genomic Encyclopedia of Type Strains, Phase IV (KMG-IV): sequencing the most valuable type-strain genomes for metagenomic binning, comparative biology and taxonomic classification.</title>
        <authorList>
            <person name="Goeker M."/>
        </authorList>
    </citation>
    <scope>NUCLEOTIDE SEQUENCE [LARGE SCALE GENOMIC DNA]</scope>
    <source>
        <strain evidence="1 2">DSM 100968</strain>
    </source>
</reference>
<keyword evidence="2" id="KW-1185">Reference proteome</keyword>
<dbReference type="SUPFAM" id="SSF81301">
    <property type="entry name" value="Nucleotidyltransferase"/>
    <property type="match status" value="1"/>
</dbReference>
<comment type="caution">
    <text evidence="1">The sequence shown here is derived from an EMBL/GenBank/DDBJ whole genome shotgun (WGS) entry which is preliminary data.</text>
</comment>
<dbReference type="InterPro" id="IPR007344">
    <property type="entry name" value="GrpB/CoaE"/>
</dbReference>
<dbReference type="RefSeq" id="WP_205007406.1">
    <property type="nucleotide sequence ID" value="NZ_CBCRXA010000024.1"/>
</dbReference>
<accession>A0ABS2QBA3</accession>
<evidence type="ECO:0000313" key="1">
    <source>
        <dbReference type="EMBL" id="MBM7658856.1"/>
    </source>
</evidence>
<dbReference type="InterPro" id="IPR043519">
    <property type="entry name" value="NT_sf"/>
</dbReference>
<gene>
    <name evidence="1" type="ORF">JOC27_002319</name>
</gene>
<dbReference type="Proteomes" id="UP000823201">
    <property type="component" value="Unassembled WGS sequence"/>
</dbReference>
<dbReference type="EMBL" id="JAFBEV010000025">
    <property type="protein sequence ID" value="MBM7658856.1"/>
    <property type="molecule type" value="Genomic_DNA"/>
</dbReference>
<organism evidence="1 2">
    <name type="scientific">Sporolactobacillus spathodeae</name>
    <dbReference type="NCBI Taxonomy" id="1465502"/>
    <lineage>
        <taxon>Bacteria</taxon>
        <taxon>Bacillati</taxon>
        <taxon>Bacillota</taxon>
        <taxon>Bacilli</taxon>
        <taxon>Bacillales</taxon>
        <taxon>Sporolactobacillaceae</taxon>
        <taxon>Sporolactobacillus</taxon>
    </lineage>
</organism>
<dbReference type="Pfam" id="PF04229">
    <property type="entry name" value="GrpB"/>
    <property type="match status" value="1"/>
</dbReference>
<protein>
    <submittedName>
        <fullName evidence="1">GrpB-like predicted nucleotidyltransferase (UPF0157 family)</fullName>
    </submittedName>
</protein>
<evidence type="ECO:0000313" key="2">
    <source>
        <dbReference type="Proteomes" id="UP000823201"/>
    </source>
</evidence>
<dbReference type="PANTHER" id="PTHR34822">
    <property type="entry name" value="GRPB DOMAIN PROTEIN (AFU_ORTHOLOGUE AFUA_1G01530)"/>
    <property type="match status" value="1"/>
</dbReference>
<name>A0ABS2QBA3_9BACL</name>
<dbReference type="PANTHER" id="PTHR34822:SF1">
    <property type="entry name" value="GRPB FAMILY PROTEIN"/>
    <property type="match status" value="1"/>
</dbReference>
<dbReference type="Gene3D" id="3.30.460.10">
    <property type="entry name" value="Beta Polymerase, domain 2"/>
    <property type="match status" value="1"/>
</dbReference>
<sequence length="173" mass="20027">MSEVKVIPFQNNWEKDFHVEATRLTRIFQPNLSAIHHIGSTAVANLCAKPTIDILLEVVRIDESYIPFKEMEKASYQSLVANGNSGRYLFQKLDESGEYRYQVHVYQEGSPDVVRHLAFRDYLRTHPDIAELYGALKQQLAEAFPDDRDSYSSGKEAAIRRIEDEALSWWYNQ</sequence>